<dbReference type="InterPro" id="IPR059000">
    <property type="entry name" value="ATPase_P-type_domA"/>
</dbReference>
<keyword evidence="3" id="KW-1003">Cell membrane</keyword>
<name>A0A1G1Y2Y7_9BACT</name>
<dbReference type="SFLD" id="SFLDG00002">
    <property type="entry name" value="C1.7:_P-type_atpase_like"/>
    <property type="match status" value="1"/>
</dbReference>
<dbReference type="GO" id="GO:0016887">
    <property type="term" value="F:ATP hydrolysis activity"/>
    <property type="evidence" value="ECO:0007669"/>
    <property type="project" value="InterPro"/>
</dbReference>
<feature type="transmembrane region" description="Helical" evidence="12">
    <location>
        <begin position="766"/>
        <end position="787"/>
    </location>
</feature>
<dbReference type="Pfam" id="PF00689">
    <property type="entry name" value="Cation_ATPase_C"/>
    <property type="match status" value="1"/>
</dbReference>
<dbReference type="InterPro" id="IPR023299">
    <property type="entry name" value="ATPase_P-typ_cyto_dom_N"/>
</dbReference>
<dbReference type="SUPFAM" id="SSF81660">
    <property type="entry name" value="Metal cation-transporting ATPase, ATP-binding domain N"/>
    <property type="match status" value="1"/>
</dbReference>
<proteinExistence type="inferred from homology"/>
<keyword evidence="10 12" id="KW-1133">Transmembrane helix</keyword>
<dbReference type="SUPFAM" id="SSF81665">
    <property type="entry name" value="Calcium ATPase, transmembrane domain M"/>
    <property type="match status" value="1"/>
</dbReference>
<evidence type="ECO:0000256" key="10">
    <source>
        <dbReference type="ARBA" id="ARBA00022989"/>
    </source>
</evidence>
<reference evidence="14 15" key="1">
    <citation type="journal article" date="2016" name="Nat. Commun.">
        <title>Thousands of microbial genomes shed light on interconnected biogeochemical processes in an aquifer system.</title>
        <authorList>
            <person name="Anantharaman K."/>
            <person name="Brown C.T."/>
            <person name="Hug L.A."/>
            <person name="Sharon I."/>
            <person name="Castelle C.J."/>
            <person name="Probst A.J."/>
            <person name="Thomas B.C."/>
            <person name="Singh A."/>
            <person name="Wilkins M.J."/>
            <person name="Karaoz U."/>
            <person name="Brodie E.L."/>
            <person name="Williams K.H."/>
            <person name="Hubbard S.S."/>
            <person name="Banfield J.F."/>
        </authorList>
    </citation>
    <scope>NUCLEOTIDE SEQUENCE [LARGE SCALE GENOMIC DNA]</scope>
</reference>
<keyword evidence="11 12" id="KW-0472">Membrane</keyword>
<dbReference type="Gene3D" id="3.40.1110.10">
    <property type="entry name" value="Calcium-transporting ATPase, cytoplasmic domain N"/>
    <property type="match status" value="1"/>
</dbReference>
<evidence type="ECO:0000313" key="14">
    <source>
        <dbReference type="EMBL" id="OGY46601.1"/>
    </source>
</evidence>
<keyword evidence="6" id="KW-0547">Nucleotide-binding</keyword>
<sequence>MAQQTILWHALPIKKVFAQLSSQPKGLTTKQAEERLKKYGPNRLPEERKLSGAAIFLAQFKSPLVYILLVAATVSAVLQDFPDTIIILAAVIINVLLGFYQENKANRAISHLRKLVDLQAKVLRDDNQITISTSKLVPGDVIFLSPGDKIPADARIISQKNLEIVEAALTGESSPSEKNESILDPGATLADRENMVYSGTVVARGRATAVVITTGLETEIGKISALLKITKEEPTPLQLQIAALSRLFTLAIGVIVLLILLVGWLQGLPIIGFGDQARESVLLIAVAVAVSAIPEGLIIVVTVILSVGMQAILKHKALVRRLIAAETLGSVSIICTDKTGTLTTGMMEVDRIITYSEDIIIEHPAFYQHAEVLKDHDLITKISVLCNNAVIENPDAELEKFKVIGDLTERSLLLAALQRGIQKDKIEQDQPRLAEVPFDAERKYMATLHTLNEKQNVVYLKGAPDRILPLTTRVRINGKKVTLTAAKRQELIKKFEKLTERGLRLLAFAYKKIDQNKKTDLGEQLNELIFVGFIALKDPLRAEAKDALRLTRQAGIRTIIVTGDHKLTARAISQELGFGVKKENILEGHQLDELSDAQFNKILTNIDIYARVEPKHKLRIINAWQRRGEVVAMTGDGVNDAPALKTADIGIGLGSGTDVAKETSDIILLDNNFKTIVVAVHHGRIIFDNIRKVLFYLLSDSFSTTILILGSLVLKFPLPLLPAQILWVNIINDGFPALSLTAEPGEKDVMRFKPRRKHDKILNNELKIIIFIVGIALNFFVLLTFWYLLKFTSYSLEHIRTIIFSIIALDSLLYIFSCRSLRNSIFSVGFFSNPILLFAVVGSFILQLVAIYAPPMQAIMGTVPLTDFKDWTLILSLGFIKIIAFEITKYIFNRSAPQFKQTATSSIKNNFVV</sequence>
<feature type="transmembrane region" description="Helical" evidence="12">
    <location>
        <begin position="799"/>
        <end position="816"/>
    </location>
</feature>
<dbReference type="Pfam" id="PF00122">
    <property type="entry name" value="E1-E2_ATPase"/>
    <property type="match status" value="1"/>
</dbReference>
<dbReference type="SFLD" id="SFLDF00027">
    <property type="entry name" value="p-type_atpase"/>
    <property type="match status" value="1"/>
</dbReference>
<evidence type="ECO:0000256" key="8">
    <source>
        <dbReference type="ARBA" id="ARBA00022842"/>
    </source>
</evidence>
<evidence type="ECO:0000256" key="7">
    <source>
        <dbReference type="ARBA" id="ARBA00022840"/>
    </source>
</evidence>
<keyword evidence="4" id="KW-0597">Phosphoprotein</keyword>
<evidence type="ECO:0000256" key="11">
    <source>
        <dbReference type="ARBA" id="ARBA00023136"/>
    </source>
</evidence>
<comment type="caution">
    <text evidence="14">The sequence shown here is derived from an EMBL/GenBank/DDBJ whole genome shotgun (WGS) entry which is preliminary data.</text>
</comment>
<dbReference type="SUPFAM" id="SSF81653">
    <property type="entry name" value="Calcium ATPase, transduction domain A"/>
    <property type="match status" value="1"/>
</dbReference>
<dbReference type="SUPFAM" id="SSF56784">
    <property type="entry name" value="HAD-like"/>
    <property type="match status" value="1"/>
</dbReference>
<organism evidence="14 15">
    <name type="scientific">Candidatus Buchananbacteria bacterium RIFCSPHIGHO2_01_FULL_47_11b</name>
    <dbReference type="NCBI Taxonomy" id="1797537"/>
    <lineage>
        <taxon>Bacteria</taxon>
        <taxon>Candidatus Buchananiibacteriota</taxon>
    </lineage>
</organism>
<evidence type="ECO:0000256" key="6">
    <source>
        <dbReference type="ARBA" id="ARBA00022741"/>
    </source>
</evidence>
<evidence type="ECO:0000256" key="12">
    <source>
        <dbReference type="SAM" id="Phobius"/>
    </source>
</evidence>
<dbReference type="InterPro" id="IPR050510">
    <property type="entry name" value="Cation_transp_ATPase_P-type"/>
</dbReference>
<dbReference type="PANTHER" id="PTHR43294">
    <property type="entry name" value="SODIUM/POTASSIUM-TRANSPORTING ATPASE SUBUNIT ALPHA"/>
    <property type="match status" value="1"/>
</dbReference>
<dbReference type="PRINTS" id="PR00120">
    <property type="entry name" value="HATPASE"/>
</dbReference>
<comment type="similarity">
    <text evidence="2">Belongs to the cation transport ATPase (P-type) (TC 3.A.3) family. Type IIA subfamily.</text>
</comment>
<feature type="domain" description="Cation-transporting P-type ATPase N-terminal" evidence="13">
    <location>
        <begin position="7"/>
        <end position="80"/>
    </location>
</feature>
<keyword evidence="9" id="KW-1278">Translocase</keyword>
<dbReference type="Gene3D" id="2.70.150.10">
    <property type="entry name" value="Calcium-transporting ATPase, cytoplasmic transduction domain A"/>
    <property type="match status" value="1"/>
</dbReference>
<feature type="transmembrane region" description="Helical" evidence="12">
    <location>
        <begin position="53"/>
        <end position="78"/>
    </location>
</feature>
<dbReference type="PANTHER" id="PTHR43294:SF21">
    <property type="entry name" value="CATION TRANSPORTING ATPASE"/>
    <property type="match status" value="1"/>
</dbReference>
<dbReference type="Gene3D" id="3.40.50.1000">
    <property type="entry name" value="HAD superfamily/HAD-like"/>
    <property type="match status" value="1"/>
</dbReference>
<comment type="subcellular location">
    <subcellularLocation>
        <location evidence="1">Cell membrane</location>
        <topology evidence="1">Multi-pass membrane protein</topology>
    </subcellularLocation>
</comment>
<dbReference type="AlphaFoldDB" id="A0A1G1Y2Y7"/>
<feature type="transmembrane region" description="Helical" evidence="12">
    <location>
        <begin position="84"/>
        <end position="100"/>
    </location>
</feature>
<accession>A0A1G1Y2Y7</accession>
<evidence type="ECO:0000256" key="3">
    <source>
        <dbReference type="ARBA" id="ARBA00022475"/>
    </source>
</evidence>
<feature type="transmembrane region" description="Helical" evidence="12">
    <location>
        <begin position="873"/>
        <end position="892"/>
    </location>
</feature>
<evidence type="ECO:0000256" key="1">
    <source>
        <dbReference type="ARBA" id="ARBA00004651"/>
    </source>
</evidence>
<dbReference type="Pfam" id="PF00690">
    <property type="entry name" value="Cation_ATPase_N"/>
    <property type="match status" value="1"/>
</dbReference>
<dbReference type="InterPro" id="IPR036412">
    <property type="entry name" value="HAD-like_sf"/>
</dbReference>
<dbReference type="SFLD" id="SFLDS00003">
    <property type="entry name" value="Haloacid_Dehalogenase"/>
    <property type="match status" value="1"/>
</dbReference>
<dbReference type="GO" id="GO:0005524">
    <property type="term" value="F:ATP binding"/>
    <property type="evidence" value="ECO:0007669"/>
    <property type="project" value="UniProtKB-KW"/>
</dbReference>
<keyword evidence="8" id="KW-0460">Magnesium</keyword>
<keyword evidence="7" id="KW-0067">ATP-binding</keyword>
<protein>
    <recommendedName>
        <fullName evidence="13">Cation-transporting P-type ATPase N-terminal domain-containing protein</fullName>
    </recommendedName>
</protein>
<evidence type="ECO:0000259" key="13">
    <source>
        <dbReference type="SMART" id="SM00831"/>
    </source>
</evidence>
<dbReference type="GO" id="GO:0005886">
    <property type="term" value="C:plasma membrane"/>
    <property type="evidence" value="ECO:0007669"/>
    <property type="project" value="UniProtKB-SubCell"/>
</dbReference>
<dbReference type="InterPro" id="IPR006068">
    <property type="entry name" value="ATPase_P-typ_cation-transptr_C"/>
</dbReference>
<feature type="transmembrane region" description="Helical" evidence="12">
    <location>
        <begin position="280"/>
        <end position="313"/>
    </location>
</feature>
<keyword evidence="5 12" id="KW-0812">Transmembrane</keyword>
<feature type="transmembrane region" description="Helical" evidence="12">
    <location>
        <begin position="828"/>
        <end position="853"/>
    </location>
</feature>
<evidence type="ECO:0000256" key="4">
    <source>
        <dbReference type="ARBA" id="ARBA00022553"/>
    </source>
</evidence>
<evidence type="ECO:0000256" key="2">
    <source>
        <dbReference type="ARBA" id="ARBA00005675"/>
    </source>
</evidence>
<dbReference type="PROSITE" id="PS00154">
    <property type="entry name" value="ATPASE_E1_E2"/>
    <property type="match status" value="1"/>
</dbReference>
<dbReference type="InterPro" id="IPR018303">
    <property type="entry name" value="ATPase_P-typ_P_site"/>
</dbReference>
<dbReference type="Proteomes" id="UP000178385">
    <property type="component" value="Unassembled WGS sequence"/>
</dbReference>
<dbReference type="InterPro" id="IPR023214">
    <property type="entry name" value="HAD_sf"/>
</dbReference>
<evidence type="ECO:0000313" key="15">
    <source>
        <dbReference type="Proteomes" id="UP000178385"/>
    </source>
</evidence>
<dbReference type="InterPro" id="IPR008250">
    <property type="entry name" value="ATPase_P-typ_transduc_dom_A_sf"/>
</dbReference>
<dbReference type="PRINTS" id="PR00119">
    <property type="entry name" value="CATATPASE"/>
</dbReference>
<dbReference type="InterPro" id="IPR001757">
    <property type="entry name" value="P_typ_ATPase"/>
</dbReference>
<dbReference type="InterPro" id="IPR044492">
    <property type="entry name" value="P_typ_ATPase_HD_dom"/>
</dbReference>
<dbReference type="EMBL" id="MHIG01000031">
    <property type="protein sequence ID" value="OGY46601.1"/>
    <property type="molecule type" value="Genomic_DNA"/>
</dbReference>
<dbReference type="Gene3D" id="1.20.1110.10">
    <property type="entry name" value="Calcium-transporting ATPase, transmembrane domain"/>
    <property type="match status" value="1"/>
</dbReference>
<feature type="transmembrane region" description="Helical" evidence="12">
    <location>
        <begin position="247"/>
        <end position="268"/>
    </location>
</feature>
<dbReference type="Pfam" id="PF13246">
    <property type="entry name" value="Cation_ATPase"/>
    <property type="match status" value="1"/>
</dbReference>
<feature type="transmembrane region" description="Helical" evidence="12">
    <location>
        <begin position="726"/>
        <end position="745"/>
    </location>
</feature>
<gene>
    <name evidence="14" type="ORF">A2840_02855</name>
</gene>
<evidence type="ECO:0000256" key="5">
    <source>
        <dbReference type="ARBA" id="ARBA00022692"/>
    </source>
</evidence>
<dbReference type="InterPro" id="IPR004014">
    <property type="entry name" value="ATPase_P-typ_cation-transptr_N"/>
</dbReference>
<dbReference type="SMART" id="SM00831">
    <property type="entry name" value="Cation_ATPase_N"/>
    <property type="match status" value="1"/>
</dbReference>
<evidence type="ECO:0000256" key="9">
    <source>
        <dbReference type="ARBA" id="ARBA00022967"/>
    </source>
</evidence>
<dbReference type="InterPro" id="IPR023298">
    <property type="entry name" value="ATPase_P-typ_TM_dom_sf"/>
</dbReference>
<feature type="transmembrane region" description="Helical" evidence="12">
    <location>
        <begin position="693"/>
        <end position="714"/>
    </location>
</feature>
<dbReference type="FunFam" id="2.70.150.10:FF:000160">
    <property type="entry name" value="Sarcoplasmic/endoplasmic reticulum calcium ATPase 1"/>
    <property type="match status" value="1"/>
</dbReference>
<dbReference type="NCBIfam" id="TIGR01494">
    <property type="entry name" value="ATPase_P-type"/>
    <property type="match status" value="2"/>
</dbReference>